<dbReference type="EMBL" id="DS985242">
    <property type="protein sequence ID" value="EDV28107.1"/>
    <property type="molecule type" value="Genomic_DNA"/>
</dbReference>
<dbReference type="HOGENOM" id="CLU_689529_0_0_1"/>
<name>B3RP03_TRIAD</name>
<proteinExistence type="predicted"/>
<accession>B3RP03</accession>
<dbReference type="KEGG" id="tad:TRIADDRAFT_53355"/>
<dbReference type="Proteomes" id="UP000009022">
    <property type="component" value="Unassembled WGS sequence"/>
</dbReference>
<evidence type="ECO:0000313" key="2">
    <source>
        <dbReference type="Proteomes" id="UP000009022"/>
    </source>
</evidence>
<sequence>MAYKMSSNVSIFARYDAKKDRNKSLIASVKAGTVTNIDYSNYRNFRACIKACAMLYFPKLFKEEKGKRKCILKSVLRATIIEIKNEDGSKIKKLDYDYIHNARCNSDTSDTVATVKDFLDSVLNYEFQGVICGNNKFTAANAKESRVDFVPFYHICSRDIHTKYVSNYNKATKKALEKVYSDKIGRPVDLKNFSCPFSQSIKGEDHNSDPEVDHVLPKTQIHEKLLASVYLLNKLRSVCGDQEKKDYDEFLLSKNKFYVLNLTFRRDNKSKVFIFATKILAVQVQNDTRNLMFMCSLCNERRKKGGWKDELVGLSSFYPIKDLIETTLGKADVSRRLILEEAVVFREKVVRTYTIDEEKVQDFKKFRNYLGEVIQKYPESVKEISKLAMDTITQKISELDL</sequence>
<dbReference type="InParanoid" id="B3RP03"/>
<dbReference type="AlphaFoldDB" id="B3RP03"/>
<protein>
    <submittedName>
        <fullName evidence="1">Uncharacterized protein</fullName>
    </submittedName>
</protein>
<gene>
    <name evidence="1" type="ORF">TRIADDRAFT_53355</name>
</gene>
<keyword evidence="2" id="KW-1185">Reference proteome</keyword>
<dbReference type="CTD" id="6750597"/>
<organism evidence="1 2">
    <name type="scientific">Trichoplax adhaerens</name>
    <name type="common">Trichoplax reptans</name>
    <dbReference type="NCBI Taxonomy" id="10228"/>
    <lineage>
        <taxon>Eukaryota</taxon>
        <taxon>Metazoa</taxon>
        <taxon>Placozoa</taxon>
        <taxon>Uniplacotomia</taxon>
        <taxon>Trichoplacea</taxon>
        <taxon>Trichoplacidae</taxon>
        <taxon>Trichoplax</taxon>
    </lineage>
</organism>
<dbReference type="RefSeq" id="XP_002109941.1">
    <property type="nucleotide sequence ID" value="XM_002109905.1"/>
</dbReference>
<evidence type="ECO:0000313" key="1">
    <source>
        <dbReference type="EMBL" id="EDV28107.1"/>
    </source>
</evidence>
<reference evidence="1 2" key="1">
    <citation type="journal article" date="2008" name="Nature">
        <title>The Trichoplax genome and the nature of placozoans.</title>
        <authorList>
            <person name="Srivastava M."/>
            <person name="Begovic E."/>
            <person name="Chapman J."/>
            <person name="Putnam N.H."/>
            <person name="Hellsten U."/>
            <person name="Kawashima T."/>
            <person name="Kuo A."/>
            <person name="Mitros T."/>
            <person name="Salamov A."/>
            <person name="Carpenter M.L."/>
            <person name="Signorovitch A.Y."/>
            <person name="Moreno M.A."/>
            <person name="Kamm K."/>
            <person name="Grimwood J."/>
            <person name="Schmutz J."/>
            <person name="Shapiro H."/>
            <person name="Grigoriev I.V."/>
            <person name="Buss L.W."/>
            <person name="Schierwater B."/>
            <person name="Dellaporta S.L."/>
            <person name="Rokhsar D.S."/>
        </authorList>
    </citation>
    <scope>NUCLEOTIDE SEQUENCE [LARGE SCALE GENOMIC DNA]</scope>
    <source>
        <strain evidence="1 2">Grell-BS-1999</strain>
    </source>
</reference>
<dbReference type="GeneID" id="6750597"/>